<dbReference type="EC" id="3.4.21.-" evidence="7"/>
<evidence type="ECO:0000256" key="5">
    <source>
        <dbReference type="SAM" id="Phobius"/>
    </source>
</evidence>
<dbReference type="RefSeq" id="WP_370441918.1">
    <property type="nucleotide sequence ID" value="NZ_JBGFTU010000014.1"/>
</dbReference>
<accession>A0ABV4H288</accession>
<keyword evidence="2 7" id="KW-0645">Protease</keyword>
<reference evidence="7 8" key="1">
    <citation type="submission" date="2024-07" db="EMBL/GenBank/DDBJ databases">
        <authorList>
            <person name="Thanompreechachai J."/>
            <person name="Duangmal K."/>
        </authorList>
    </citation>
    <scope>NUCLEOTIDE SEQUENCE [LARGE SCALE GENOMIC DNA]</scope>
    <source>
        <strain evidence="7 8">LSe6-4</strain>
    </source>
</reference>
<name>A0ABV4H288_9ACTN</name>
<evidence type="ECO:0000313" key="7">
    <source>
        <dbReference type="EMBL" id="MEZ0165692.1"/>
    </source>
</evidence>
<feature type="compositionally biased region" description="Gly residues" evidence="4">
    <location>
        <begin position="27"/>
        <end position="39"/>
    </location>
</feature>
<dbReference type="InterPro" id="IPR043504">
    <property type="entry name" value="Peptidase_S1_PA_chymotrypsin"/>
</dbReference>
<keyword evidence="3 7" id="KW-0378">Hydrolase</keyword>
<feature type="region of interest" description="Disordered" evidence="4">
    <location>
        <begin position="1"/>
        <end position="101"/>
    </location>
</feature>
<dbReference type="Pfam" id="PF13365">
    <property type="entry name" value="Trypsin_2"/>
    <property type="match status" value="1"/>
</dbReference>
<evidence type="ECO:0000259" key="6">
    <source>
        <dbReference type="PROSITE" id="PS50106"/>
    </source>
</evidence>
<dbReference type="GO" id="GO:0008233">
    <property type="term" value="F:peptidase activity"/>
    <property type="evidence" value="ECO:0007669"/>
    <property type="project" value="UniProtKB-KW"/>
</dbReference>
<feature type="compositionally biased region" description="Polar residues" evidence="4">
    <location>
        <begin position="1"/>
        <end position="11"/>
    </location>
</feature>
<dbReference type="InterPro" id="IPR009003">
    <property type="entry name" value="Peptidase_S1_PA"/>
</dbReference>
<comment type="caution">
    <text evidence="7">The sequence shown here is derived from an EMBL/GenBank/DDBJ whole genome shotgun (WGS) entry which is preliminary data.</text>
</comment>
<protein>
    <submittedName>
        <fullName evidence="7">S1C family serine protease</fullName>
        <ecNumber evidence="7">3.4.21.-</ecNumber>
    </submittedName>
</protein>
<dbReference type="PANTHER" id="PTHR43343">
    <property type="entry name" value="PEPTIDASE S12"/>
    <property type="match status" value="1"/>
</dbReference>
<sequence>MNGPQRPTTDDTGPWSGALSTRARGSDGPGQGAGQGYGRPDGADATAPQQAWDWNQGPYRTPTGEGRQDPWATPGGPTPPGGGGEDHGGGGGGGRRGPRRSPGWLGVAGVAIAGALVASVVTVGAVGAFGQDSAGGSGGTTSSAGSASAPVQGVSETTVNWQGVVSAVAPSVVSVTVTGQTGEAEGSGIVYDSRGSVVTNNHVVSGLGQGAKITVTLSDGREYAATIKGTDPATDLAVITLTDPPSDLKAATFADSGDVVAGQAVMALGNPLGLSGSATTGIVSAVDRPVITQTEQQPSAQDPFGRFGGGQQPQQTTAETAATNAIQTDAAINPGNSGGALLDSSGKVIGINSSIASLSSASSSAQSGSIGLGFAIPSDEVKMIADQLIATGSAQHAWLGVSMSEQSATATVGDVSRQGAQVADVTGGSPAEQAGLRAGDIITAVDGTSIDGYESLTATIRGKAVGSAVKITVVRDGAEQTLSATLTARDQG</sequence>
<keyword evidence="5" id="KW-1133">Transmembrane helix</keyword>
<dbReference type="InterPro" id="IPR001478">
    <property type="entry name" value="PDZ"/>
</dbReference>
<dbReference type="PROSITE" id="PS50106">
    <property type="entry name" value="PDZ"/>
    <property type="match status" value="1"/>
</dbReference>
<dbReference type="Gene3D" id="2.40.10.10">
    <property type="entry name" value="Trypsin-like serine proteases"/>
    <property type="match status" value="2"/>
</dbReference>
<evidence type="ECO:0000256" key="2">
    <source>
        <dbReference type="ARBA" id="ARBA00022670"/>
    </source>
</evidence>
<dbReference type="GO" id="GO:0006508">
    <property type="term" value="P:proteolysis"/>
    <property type="evidence" value="ECO:0007669"/>
    <property type="project" value="UniProtKB-KW"/>
</dbReference>
<feature type="transmembrane region" description="Helical" evidence="5">
    <location>
        <begin position="104"/>
        <end position="129"/>
    </location>
</feature>
<dbReference type="SUPFAM" id="SSF50156">
    <property type="entry name" value="PDZ domain-like"/>
    <property type="match status" value="1"/>
</dbReference>
<dbReference type="SMART" id="SM00228">
    <property type="entry name" value="PDZ"/>
    <property type="match status" value="1"/>
</dbReference>
<gene>
    <name evidence="7" type="ORF">AB2L27_13100</name>
</gene>
<keyword evidence="5" id="KW-0472">Membrane</keyword>
<dbReference type="Gene3D" id="2.30.42.10">
    <property type="match status" value="1"/>
</dbReference>
<dbReference type="Pfam" id="PF13180">
    <property type="entry name" value="PDZ_2"/>
    <property type="match status" value="1"/>
</dbReference>
<keyword evidence="5" id="KW-0812">Transmembrane</keyword>
<keyword evidence="8" id="KW-1185">Reference proteome</keyword>
<feature type="domain" description="PDZ" evidence="6">
    <location>
        <begin position="388"/>
        <end position="477"/>
    </location>
</feature>
<proteinExistence type="inferred from homology"/>
<evidence type="ECO:0000256" key="4">
    <source>
        <dbReference type="SAM" id="MobiDB-lite"/>
    </source>
</evidence>
<evidence type="ECO:0000256" key="3">
    <source>
        <dbReference type="ARBA" id="ARBA00022801"/>
    </source>
</evidence>
<organism evidence="7 8">
    <name type="scientific">Kineococcus halophytocola</name>
    <dbReference type="NCBI Taxonomy" id="3234027"/>
    <lineage>
        <taxon>Bacteria</taxon>
        <taxon>Bacillati</taxon>
        <taxon>Actinomycetota</taxon>
        <taxon>Actinomycetes</taxon>
        <taxon>Kineosporiales</taxon>
        <taxon>Kineosporiaceae</taxon>
        <taxon>Kineococcus</taxon>
    </lineage>
</organism>
<evidence type="ECO:0000256" key="1">
    <source>
        <dbReference type="ARBA" id="ARBA00010541"/>
    </source>
</evidence>
<dbReference type="CDD" id="cd06779">
    <property type="entry name" value="cpPDZ_Deg_HtrA-like"/>
    <property type="match status" value="1"/>
</dbReference>
<dbReference type="InterPro" id="IPR036034">
    <property type="entry name" value="PDZ_sf"/>
</dbReference>
<dbReference type="InterPro" id="IPR001940">
    <property type="entry name" value="Peptidase_S1C"/>
</dbReference>
<dbReference type="EMBL" id="JBGFTU010000014">
    <property type="protein sequence ID" value="MEZ0165692.1"/>
    <property type="molecule type" value="Genomic_DNA"/>
</dbReference>
<dbReference type="InterPro" id="IPR051201">
    <property type="entry name" value="Chloro_Bact_Ser_Proteases"/>
</dbReference>
<dbReference type="PRINTS" id="PR00834">
    <property type="entry name" value="PROTEASES2C"/>
</dbReference>
<dbReference type="PANTHER" id="PTHR43343:SF3">
    <property type="entry name" value="PROTEASE DO-LIKE 8, CHLOROPLASTIC"/>
    <property type="match status" value="1"/>
</dbReference>
<dbReference type="SUPFAM" id="SSF50494">
    <property type="entry name" value="Trypsin-like serine proteases"/>
    <property type="match status" value="1"/>
</dbReference>
<evidence type="ECO:0000313" key="8">
    <source>
        <dbReference type="Proteomes" id="UP001565927"/>
    </source>
</evidence>
<comment type="similarity">
    <text evidence="1">Belongs to the peptidase S1C family.</text>
</comment>
<dbReference type="Proteomes" id="UP001565927">
    <property type="component" value="Unassembled WGS sequence"/>
</dbReference>